<reference evidence="30" key="1">
    <citation type="submission" date="2020-07" db="EMBL/GenBank/DDBJ databases">
        <authorList>
            <person name="Nazaruddin N."/>
        </authorList>
    </citation>
    <scope>NUCLEOTIDE SEQUENCE</scope>
</reference>
<proteinExistence type="inferred from homology"/>
<dbReference type="InterPro" id="IPR001508">
    <property type="entry name" value="Iono_Glu_rcpt_met"/>
</dbReference>
<evidence type="ECO:0000256" key="3">
    <source>
        <dbReference type="ARBA" id="ARBA00011106"/>
    </source>
</evidence>
<evidence type="ECO:0000256" key="13">
    <source>
        <dbReference type="ARBA" id="ARBA00023065"/>
    </source>
</evidence>
<keyword evidence="31" id="KW-1185">Reference proteome</keyword>
<dbReference type="PANTHER" id="PTHR18966">
    <property type="entry name" value="IONOTROPIC GLUTAMATE RECEPTOR"/>
    <property type="match status" value="1"/>
</dbReference>
<dbReference type="InterPro" id="IPR049872">
    <property type="entry name" value="NMDA1-like_ligand-bd"/>
</dbReference>
<dbReference type="GO" id="GO:0038023">
    <property type="term" value="F:signaling receptor activity"/>
    <property type="evidence" value="ECO:0007669"/>
    <property type="project" value="InterPro"/>
</dbReference>
<protein>
    <recommendedName>
        <fullName evidence="4">Glutamate [NMDA] receptor subunit 1</fullName>
    </recommendedName>
</protein>
<dbReference type="GO" id="GO:0015276">
    <property type="term" value="F:ligand-gated monoatomic ion channel activity"/>
    <property type="evidence" value="ECO:0007669"/>
    <property type="project" value="InterPro"/>
</dbReference>
<evidence type="ECO:0000313" key="30">
    <source>
        <dbReference type="EMBL" id="CAD1480791.1"/>
    </source>
</evidence>
<evidence type="ECO:0000256" key="22">
    <source>
        <dbReference type="ARBA" id="ARBA00034100"/>
    </source>
</evidence>
<dbReference type="OrthoDB" id="5984008at2759"/>
<keyword evidence="15 26" id="KW-1015">Disulfide bond</keyword>
<evidence type="ECO:0000259" key="28">
    <source>
        <dbReference type="SMART" id="SM00079"/>
    </source>
</evidence>
<feature type="transmembrane region" description="Helical" evidence="27">
    <location>
        <begin position="559"/>
        <end position="583"/>
    </location>
</feature>
<evidence type="ECO:0000256" key="26">
    <source>
        <dbReference type="PIRSR" id="PIRSR601508-3"/>
    </source>
</evidence>
<dbReference type="Pfam" id="PF00060">
    <property type="entry name" value="Lig_chan"/>
    <property type="match status" value="1"/>
</dbReference>
<keyword evidence="14 27" id="KW-0472">Membrane</keyword>
<feature type="binding site" evidence="24">
    <location>
        <position position="456"/>
    </location>
    <ligand>
        <name>L-glutamate</name>
        <dbReference type="ChEBI" id="CHEBI:29985"/>
    </ligand>
</feature>
<dbReference type="AlphaFoldDB" id="A0A6V7HJV5"/>
<dbReference type="InterPro" id="IPR001320">
    <property type="entry name" value="Iontro_rcpt_C"/>
</dbReference>
<dbReference type="GO" id="GO:0045211">
    <property type="term" value="C:postsynaptic membrane"/>
    <property type="evidence" value="ECO:0007669"/>
    <property type="project" value="UniProtKB-SubCell"/>
</dbReference>
<keyword evidence="11 27" id="KW-1133">Transmembrane helix</keyword>
<feature type="binding site" evidence="24">
    <location>
        <position position="239"/>
    </location>
    <ligand>
        <name>L-glutamate</name>
        <dbReference type="ChEBI" id="CHEBI:29985"/>
    </ligand>
</feature>
<evidence type="ECO:0000256" key="20">
    <source>
        <dbReference type="ARBA" id="ARBA00023303"/>
    </source>
</evidence>
<evidence type="ECO:0000256" key="4">
    <source>
        <dbReference type="ARBA" id="ARBA00015895"/>
    </source>
</evidence>
<evidence type="ECO:0000256" key="9">
    <source>
        <dbReference type="ARBA" id="ARBA00022837"/>
    </source>
</evidence>
<feature type="domain" description="Ionotropic glutamate receptor L-glutamate and glycine-binding" evidence="29">
    <location>
        <begin position="161"/>
        <end position="230"/>
    </location>
</feature>
<feature type="site" description="Interaction with the cone snail toxin Con-ikot-ikot" evidence="25">
    <location>
        <position position="418"/>
    </location>
</feature>
<evidence type="ECO:0000313" key="31">
    <source>
        <dbReference type="Proteomes" id="UP000752696"/>
    </source>
</evidence>
<evidence type="ECO:0000256" key="14">
    <source>
        <dbReference type="ARBA" id="ARBA00023136"/>
    </source>
</evidence>
<dbReference type="GO" id="GO:0014069">
    <property type="term" value="C:postsynaptic density"/>
    <property type="evidence" value="ECO:0007669"/>
    <property type="project" value="UniProtKB-SubCell"/>
</dbReference>
<keyword evidence="6" id="KW-1003">Cell membrane</keyword>
<keyword evidence="8 27" id="KW-0812">Transmembrane</keyword>
<dbReference type="FunFam" id="3.40.190.10:FF:000177">
    <property type="entry name" value="Glutamate [NMDA] receptor subunit 1"/>
    <property type="match status" value="1"/>
</dbReference>
<keyword evidence="7" id="KW-0597">Phosphoprotein</keyword>
<organism evidence="30 31">
    <name type="scientific">Heterotrigona itama</name>
    <dbReference type="NCBI Taxonomy" id="395501"/>
    <lineage>
        <taxon>Eukaryota</taxon>
        <taxon>Metazoa</taxon>
        <taxon>Ecdysozoa</taxon>
        <taxon>Arthropoda</taxon>
        <taxon>Hexapoda</taxon>
        <taxon>Insecta</taxon>
        <taxon>Pterygota</taxon>
        <taxon>Neoptera</taxon>
        <taxon>Endopterygota</taxon>
        <taxon>Hymenoptera</taxon>
        <taxon>Apocrita</taxon>
        <taxon>Aculeata</taxon>
        <taxon>Apoidea</taxon>
        <taxon>Anthophila</taxon>
        <taxon>Apidae</taxon>
        <taxon>Heterotrigona</taxon>
    </lineage>
</organism>
<evidence type="ECO:0000256" key="19">
    <source>
        <dbReference type="ARBA" id="ARBA00023286"/>
    </source>
</evidence>
<dbReference type="Pfam" id="PF10613">
    <property type="entry name" value="Lig_chan-Glu_bd"/>
    <property type="match status" value="1"/>
</dbReference>
<keyword evidence="19" id="KW-1071">Ligand-gated ion channel</keyword>
<evidence type="ECO:0000256" key="24">
    <source>
        <dbReference type="PIRSR" id="PIRSR601508-1"/>
    </source>
</evidence>
<evidence type="ECO:0000256" key="11">
    <source>
        <dbReference type="ARBA" id="ARBA00022989"/>
    </source>
</evidence>
<comment type="caution">
    <text evidence="30">The sequence shown here is derived from an EMBL/GenBank/DDBJ whole genome shotgun (WGS) entry which is preliminary data.</text>
</comment>
<dbReference type="GO" id="GO:0017146">
    <property type="term" value="C:NMDA selective glutamate receptor complex"/>
    <property type="evidence" value="ECO:0007669"/>
    <property type="project" value="UniProtKB-ARBA"/>
</dbReference>
<dbReference type="CDD" id="cd13719">
    <property type="entry name" value="PBP2_iGluR_NMDA_Nr1"/>
    <property type="match status" value="1"/>
</dbReference>
<dbReference type="InterPro" id="IPR015683">
    <property type="entry name" value="Ionotropic_Glu_rcpt"/>
</dbReference>
<evidence type="ECO:0000256" key="25">
    <source>
        <dbReference type="PIRSR" id="PIRSR601508-2"/>
    </source>
</evidence>
<keyword evidence="5" id="KW-0813">Transport</keyword>
<evidence type="ECO:0000256" key="16">
    <source>
        <dbReference type="ARBA" id="ARBA00023170"/>
    </source>
</evidence>
<feature type="non-terminal residue" evidence="30">
    <location>
        <position position="1"/>
    </location>
</feature>
<feature type="domain" description="Ionotropic glutamate receptor C-terminal" evidence="28">
    <location>
        <begin position="130"/>
        <end position="538"/>
    </location>
</feature>
<dbReference type="GO" id="GO:0035235">
    <property type="term" value="P:ionotropic glutamate receptor signaling pathway"/>
    <property type="evidence" value="ECO:0007669"/>
    <property type="project" value="UniProtKB-ARBA"/>
</dbReference>
<comment type="subcellular location">
    <subcellularLocation>
        <location evidence="1">Cell membrane</location>
        <topology evidence="1">Multi-pass membrane protein</topology>
    </subcellularLocation>
    <subcellularLocation>
        <location evidence="22">Postsynaptic cell membrane</location>
    </subcellularLocation>
    <subcellularLocation>
        <location evidence="23">Postsynaptic density</location>
    </subcellularLocation>
</comment>
<gene>
    <name evidence="30" type="ORF">MHI_LOCUS962555</name>
</gene>
<evidence type="ECO:0000256" key="27">
    <source>
        <dbReference type="SAM" id="Phobius"/>
    </source>
</evidence>
<dbReference type="EMBL" id="CAJDYZ010012740">
    <property type="protein sequence ID" value="CAD1480791.1"/>
    <property type="molecule type" value="Genomic_DNA"/>
</dbReference>
<feature type="transmembrane region" description="Helical" evidence="27">
    <location>
        <begin position="508"/>
        <end position="528"/>
    </location>
</feature>
<dbReference type="PRINTS" id="PR00177">
    <property type="entry name" value="NMDARECEPTOR"/>
</dbReference>
<evidence type="ECO:0000256" key="5">
    <source>
        <dbReference type="ARBA" id="ARBA00022448"/>
    </source>
</evidence>
<keyword evidence="17" id="KW-0325">Glycoprotein</keyword>
<feature type="transmembrane region" description="Helical" evidence="27">
    <location>
        <begin position="355"/>
        <end position="381"/>
    </location>
</feature>
<feature type="binding site" evidence="24">
    <location>
        <position position="246"/>
    </location>
    <ligand>
        <name>L-glutamate</name>
        <dbReference type="ChEBI" id="CHEBI:29985"/>
    </ligand>
</feature>
<evidence type="ECO:0000256" key="8">
    <source>
        <dbReference type="ARBA" id="ARBA00022692"/>
    </source>
</evidence>
<evidence type="ECO:0000256" key="10">
    <source>
        <dbReference type="ARBA" id="ARBA00022842"/>
    </source>
</evidence>
<comment type="subunit">
    <text evidence="3">Forms a heteromeric NMDA channel with Nmdar2.</text>
</comment>
<evidence type="ECO:0000256" key="15">
    <source>
        <dbReference type="ARBA" id="ARBA00023157"/>
    </source>
</evidence>
<evidence type="ECO:0000256" key="17">
    <source>
        <dbReference type="ARBA" id="ARBA00023180"/>
    </source>
</evidence>
<dbReference type="SUPFAM" id="SSF81324">
    <property type="entry name" value="Voltage-gated potassium channels"/>
    <property type="match status" value="1"/>
</dbReference>
<evidence type="ECO:0000256" key="12">
    <source>
        <dbReference type="ARBA" id="ARBA00023018"/>
    </source>
</evidence>
<evidence type="ECO:0000256" key="21">
    <source>
        <dbReference type="ARBA" id="ARBA00024675"/>
    </source>
</evidence>
<dbReference type="Gene3D" id="1.10.287.70">
    <property type="match status" value="1"/>
</dbReference>
<evidence type="ECO:0000256" key="7">
    <source>
        <dbReference type="ARBA" id="ARBA00022553"/>
    </source>
</evidence>
<dbReference type="SUPFAM" id="SSF53850">
    <property type="entry name" value="Periplasmic binding protein-like II"/>
    <property type="match status" value="1"/>
</dbReference>
<keyword evidence="9" id="KW-0106">Calcium</keyword>
<dbReference type="SMART" id="SM00079">
    <property type="entry name" value="PBPe"/>
    <property type="match status" value="1"/>
</dbReference>
<dbReference type="Pfam" id="PF10562">
    <property type="entry name" value="CaM_bdg_C0"/>
    <property type="match status" value="1"/>
</dbReference>
<dbReference type="InterPro" id="IPR018882">
    <property type="entry name" value="CaM-bd_C0_NMDA_rcpt_NR1"/>
</dbReference>
<feature type="site" description="Crucial to convey clamshell closure to channel opening" evidence="25">
    <location>
        <position position="388"/>
    </location>
</feature>
<accession>A0A6V7HJV5</accession>
<feature type="transmembrane region" description="Helical" evidence="27">
    <location>
        <begin position="285"/>
        <end position="303"/>
    </location>
</feature>
<dbReference type="SUPFAM" id="SSF53822">
    <property type="entry name" value="Periplasmic binding protein-like I"/>
    <property type="match status" value="1"/>
</dbReference>
<name>A0A6V7HJV5_9HYME</name>
<feature type="non-terminal residue" evidence="30">
    <location>
        <position position="723"/>
    </location>
</feature>
<comment type="similarity">
    <text evidence="2">Belongs to the glutamate-gated ion channel (TC 1.A.10.1) family.</text>
</comment>
<dbReference type="InterPro" id="IPR001828">
    <property type="entry name" value="ANF_lig-bd_rcpt"/>
</dbReference>
<dbReference type="Pfam" id="PF01094">
    <property type="entry name" value="ANF_receptor"/>
    <property type="match status" value="1"/>
</dbReference>
<dbReference type="Proteomes" id="UP000752696">
    <property type="component" value="Unassembled WGS sequence"/>
</dbReference>
<feature type="transmembrane region" description="Helical" evidence="27">
    <location>
        <begin position="324"/>
        <end position="343"/>
    </location>
</feature>
<keyword evidence="12" id="KW-0770">Synapse</keyword>
<dbReference type="SMART" id="SM00918">
    <property type="entry name" value="Lig_chan-Glu_bd"/>
    <property type="match status" value="1"/>
</dbReference>
<keyword evidence="10" id="KW-0460">Magnesium</keyword>
<evidence type="ECO:0000256" key="2">
    <source>
        <dbReference type="ARBA" id="ARBA00008685"/>
    </source>
</evidence>
<evidence type="ECO:0000256" key="23">
    <source>
        <dbReference type="ARBA" id="ARBA00034105"/>
    </source>
</evidence>
<comment type="function">
    <text evidence="21">NMDA receptor subtype of glutamate-gated ion channels with high calcium permeability and voltage-dependent sensitivity to magnesium. Mediated by glycine. This protein plays a key role in synaptic plasticity, synaptogenesis, excitotoxicity, memory acquisition and learning. It mediates neuronal functions in glutamate neurotransmission. Is involved in the cell surface targeting of NMDA receptors. Plays a role in associative learning and in long-term memory consolidation.</text>
</comment>
<keyword evidence="13" id="KW-0406">Ion transport</keyword>
<dbReference type="FunFam" id="3.40.190.10:FF:000010">
    <property type="entry name" value="glutamate receptor ionotropic, NMDA 1 isoform X1"/>
    <property type="match status" value="1"/>
</dbReference>
<keyword evidence="20" id="KW-0407">Ion channel</keyword>
<feature type="disulfide bond" evidence="26">
    <location>
        <begin position="468"/>
        <end position="544"/>
    </location>
</feature>
<feature type="binding site" evidence="24">
    <location>
        <position position="241"/>
    </location>
    <ligand>
        <name>L-glutamate</name>
        <dbReference type="ChEBI" id="CHEBI:29985"/>
    </ligand>
</feature>
<evidence type="ECO:0000256" key="18">
    <source>
        <dbReference type="ARBA" id="ARBA00023257"/>
    </source>
</evidence>
<evidence type="ECO:0000259" key="29">
    <source>
        <dbReference type="SMART" id="SM00918"/>
    </source>
</evidence>
<sequence length="723" mass="80799">IVLVSALREMNKTKVITEAPKDCGDSGSIWETGKSLFEYLFTSCAFSFVFIRKEVLSDGTTGKVAFDDNGDRIYAEYDIINIQENGERISVGQYFYPANGTKMTLSVNESSIIWPGRLQTKPEGFMIPTHLKVLTIEEKPFVYVREVAYGELCLPEEIPCPHFNVSENETTKTYCCKGYCMDLLKELSKTINFTYSLALSPDGQFGSYVIKDTSVGGKKEWTGLIGELVNERADMIVAPLTINPERAEFIEFSKPFKYQGITILEKKPSRSSTLVSFLQPFSNTLWILVMVSVHVVALVLYLLDRFSPFGRFKLANTDGTEEDALNLSSAVWFAWGVLLNSGIGEGTPRSFSARVLGMVWAGFAMIIVASYTANLAAFLVLERPKTKLTGINDARLRNTMENLTCATVKGSAVDMYFRRQVELSNMYRTMEANNYDTAEEAIRDIKIGKLMAFIWDSSRLEFEAAQDCELVTAGELFGRSGYGIGLQKGSLWADAVTLAILDFHEKCYIILIYAIYHIDLLHLLGGFMESLDNHWILRSNVQQCEQLEKAPNTLGLKNMAGVFIVVGVGIIGGIGLIIIEVAYKKHQIRKQKKMELARHAADKWRGAIEKRKTLRASIAAQRRIQSNGLNDPTTVSLAVDTVARSNVTPRSPGRAWPGDSDIRQRPIPRSDDIRLSPAAYTANVSHLIIFLLQYPLSTNSGQLLILNSRTNIMLMQHLIYNPS</sequence>
<dbReference type="InterPro" id="IPR019594">
    <property type="entry name" value="Glu/Gly-bd"/>
</dbReference>
<evidence type="ECO:0000256" key="6">
    <source>
        <dbReference type="ARBA" id="ARBA00022475"/>
    </source>
</evidence>
<evidence type="ECO:0000256" key="1">
    <source>
        <dbReference type="ARBA" id="ARBA00004651"/>
    </source>
</evidence>
<dbReference type="Gene3D" id="3.40.190.10">
    <property type="entry name" value="Periplasmic binding protein-like II"/>
    <property type="match status" value="2"/>
</dbReference>
<keyword evidence="18" id="KW-0628">Postsynaptic cell membrane</keyword>
<keyword evidence="16" id="KW-0675">Receptor</keyword>
<dbReference type="Gene3D" id="3.40.50.2300">
    <property type="match status" value="1"/>
</dbReference>
<dbReference type="InterPro" id="IPR028082">
    <property type="entry name" value="Peripla_BP_I"/>
</dbReference>